<dbReference type="OrthoDB" id="2156052at2759"/>
<evidence type="ECO:0000313" key="2">
    <source>
        <dbReference type="EMBL" id="CAG8893758.1"/>
    </source>
</evidence>
<comment type="caution">
    <text evidence="2">The sequence shown here is derived from an EMBL/GenBank/DDBJ whole genome shotgun (WGS) entry which is preliminary data.</text>
</comment>
<dbReference type="AlphaFoldDB" id="A0A9W4KEH4"/>
<feature type="compositionally biased region" description="Polar residues" evidence="1">
    <location>
        <begin position="1"/>
        <end position="10"/>
    </location>
</feature>
<proteinExistence type="predicted"/>
<feature type="compositionally biased region" description="Basic and acidic residues" evidence="1">
    <location>
        <begin position="75"/>
        <end position="88"/>
    </location>
</feature>
<evidence type="ECO:0000256" key="1">
    <source>
        <dbReference type="SAM" id="MobiDB-lite"/>
    </source>
</evidence>
<accession>A0A9W4KEH4</accession>
<protein>
    <recommendedName>
        <fullName evidence="4">Protein kinase domain-containing protein</fullName>
    </recommendedName>
</protein>
<evidence type="ECO:0008006" key="4">
    <source>
        <dbReference type="Google" id="ProtNLM"/>
    </source>
</evidence>
<dbReference type="EMBL" id="CAJVRC010000846">
    <property type="protein sequence ID" value="CAG8893758.1"/>
    <property type="molecule type" value="Genomic_DNA"/>
</dbReference>
<reference evidence="2" key="1">
    <citation type="submission" date="2021-07" db="EMBL/GenBank/DDBJ databases">
        <authorList>
            <person name="Branca A.L. A."/>
        </authorList>
    </citation>
    <scope>NUCLEOTIDE SEQUENCE</scope>
</reference>
<name>A0A9W4KEH4_9EURO</name>
<evidence type="ECO:0000313" key="3">
    <source>
        <dbReference type="Proteomes" id="UP001154252"/>
    </source>
</evidence>
<dbReference type="Proteomes" id="UP001154252">
    <property type="component" value="Unassembled WGS sequence"/>
</dbReference>
<organism evidence="2 3">
    <name type="scientific">Penicillium egyptiacum</name>
    <dbReference type="NCBI Taxonomy" id="1303716"/>
    <lineage>
        <taxon>Eukaryota</taxon>
        <taxon>Fungi</taxon>
        <taxon>Dikarya</taxon>
        <taxon>Ascomycota</taxon>
        <taxon>Pezizomycotina</taxon>
        <taxon>Eurotiomycetes</taxon>
        <taxon>Eurotiomycetidae</taxon>
        <taxon>Eurotiales</taxon>
        <taxon>Aspergillaceae</taxon>
        <taxon>Penicillium</taxon>
    </lineage>
</organism>
<gene>
    <name evidence="2" type="ORF">PEGY_LOCUS3740</name>
</gene>
<keyword evidence="3" id="KW-1185">Reference proteome</keyword>
<feature type="region of interest" description="Disordered" evidence="1">
    <location>
        <begin position="1"/>
        <end position="88"/>
    </location>
</feature>
<sequence length="280" mass="31239">MGQESGSDYQPSSPLSEPSTEEGRGMSRRSRPTGRAPSDARHRSGSPGSSGFDTNQAGRKRRISQVISSPSTGQDARDDRSDQSQRHDAQYCTQRCLLGLKTGGTLDDYCPNVSLHRQRQYDPKHPINAEDLVRLLKIQLGEDLDRNCTPFGTCGSYDAPFKLTCAAYGYTVVGKGTTLRLWKAVSREAQVYQMFRKAQGSAVPVFLGKIDLELMHFHDAGDISHMLVMGWGGEHIVNMKLTSSLRREMKRSKKEILELRVIHEDLRRANILGTMSSNEH</sequence>
<feature type="compositionally biased region" description="Polar residues" evidence="1">
    <location>
        <begin position="46"/>
        <end position="57"/>
    </location>
</feature>